<protein>
    <submittedName>
        <fullName evidence="1">Protease</fullName>
    </submittedName>
</protein>
<accession>A0A097EY57</accession>
<reference evidence="1 2" key="1">
    <citation type="submission" date="2014-09" db="EMBL/GenBank/DDBJ databases">
        <authorList>
            <person name="Lapin J.S."/>
            <person name="Pope W.H."/>
            <person name="Hua J."/>
            <person name="Ford M.E."/>
            <person name="Conway J.F."/>
            <person name="Hatfull G.F."/>
            <person name="Hendrix R.W."/>
        </authorList>
    </citation>
    <scope>NUCLEOTIDE SEQUENCE [LARGE SCALE GENOMIC DNA]</scope>
</reference>
<dbReference type="Proteomes" id="UP000029889">
    <property type="component" value="Segment"/>
</dbReference>
<dbReference type="GO" id="GO:0008233">
    <property type="term" value="F:peptidase activity"/>
    <property type="evidence" value="ECO:0007669"/>
    <property type="project" value="UniProtKB-KW"/>
</dbReference>
<dbReference type="GeneID" id="22111513"/>
<dbReference type="EMBL" id="KM507819">
    <property type="protein sequence ID" value="AIT14363.1"/>
    <property type="molecule type" value="Genomic_DNA"/>
</dbReference>
<name>A0A097EY57_9CAUD</name>
<dbReference type="RefSeq" id="YP_009102060.1">
    <property type="nucleotide sequence ID" value="NC_025447.1"/>
</dbReference>
<dbReference type="InterPro" id="IPR029045">
    <property type="entry name" value="ClpP/crotonase-like_dom_sf"/>
</dbReference>
<keyword evidence="2" id="KW-1185">Reference proteome</keyword>
<keyword evidence="1" id="KW-0378">Hydrolase</keyword>
<keyword evidence="1" id="KW-0645">Protease</keyword>
<dbReference type="Gene3D" id="3.90.226.10">
    <property type="entry name" value="2-enoyl-CoA Hydratase, Chain A, domain 1"/>
    <property type="match status" value="1"/>
</dbReference>
<dbReference type="OrthoDB" id="37543at10239"/>
<dbReference type="SUPFAM" id="SSF52096">
    <property type="entry name" value="ClpP/crotonase"/>
    <property type="match status" value="1"/>
</dbReference>
<evidence type="ECO:0000313" key="2">
    <source>
        <dbReference type="Proteomes" id="UP000029889"/>
    </source>
</evidence>
<proteinExistence type="predicted"/>
<sequence length="202" mass="22784">MKRLWLEVVQAVMLLMLINFPASAGVESKNVIKYNPETRNVYFISDITDGSLKRMMELYDKEHYDTITITSPGGDFDAGIKMANFVRDNGINLIVSRYCNSACTVVFFSVAFEKRYMINRSVLGLHNISIKSNVKDGDNSFVSVRQLSTFTEEMATKVGFLFTLYSANGIPPDVLYKVSRSRGEDVVILTKPELVFYGSVKQ</sequence>
<dbReference type="GO" id="GO:0006508">
    <property type="term" value="P:proteolysis"/>
    <property type="evidence" value="ECO:0007669"/>
    <property type="project" value="UniProtKB-KW"/>
</dbReference>
<gene>
    <name evidence="1" type="primary">473</name>
    <name evidence="1" type="ORF">PBI_121Q_473</name>
</gene>
<dbReference type="KEGG" id="vg:22111513"/>
<organism evidence="1 2">
    <name type="scientific">Escherichia phage 121Q</name>
    <dbReference type="NCBI Taxonomy" id="1555202"/>
    <lineage>
        <taxon>Viruses</taxon>
        <taxon>Duplodnaviria</taxon>
        <taxon>Heunggongvirae</taxon>
        <taxon>Uroviricota</taxon>
        <taxon>Caudoviricetes</taxon>
        <taxon>Asteriusvirus</taxon>
        <taxon>Asteriusvirus av121Q</taxon>
    </lineage>
</organism>
<evidence type="ECO:0000313" key="1">
    <source>
        <dbReference type="EMBL" id="AIT14363.1"/>
    </source>
</evidence>